<evidence type="ECO:0000313" key="8">
    <source>
        <dbReference type="Proteomes" id="UP001596425"/>
    </source>
</evidence>
<dbReference type="InterPro" id="IPR027417">
    <property type="entry name" value="P-loop_NTPase"/>
</dbReference>
<dbReference type="RefSeq" id="WP_319024600.1">
    <property type="nucleotide sequence ID" value="NZ_JACZFR010000053.1"/>
</dbReference>
<keyword evidence="2 5" id="KW-0547">Nucleotide-binding</keyword>
<dbReference type="Pfam" id="PF01121">
    <property type="entry name" value="CoaE"/>
    <property type="match status" value="1"/>
</dbReference>
<gene>
    <name evidence="5 7" type="primary">coaE</name>
    <name evidence="7" type="ORF">ACFQBM_04425</name>
</gene>
<accession>A0ABW1YLN6</accession>
<dbReference type="PROSITE" id="PS51219">
    <property type="entry name" value="DPCK"/>
    <property type="match status" value="1"/>
</dbReference>
<comment type="catalytic activity">
    <reaction evidence="5">
        <text>3'-dephospho-CoA + ATP = ADP + CoA + H(+)</text>
        <dbReference type="Rhea" id="RHEA:18245"/>
        <dbReference type="ChEBI" id="CHEBI:15378"/>
        <dbReference type="ChEBI" id="CHEBI:30616"/>
        <dbReference type="ChEBI" id="CHEBI:57287"/>
        <dbReference type="ChEBI" id="CHEBI:57328"/>
        <dbReference type="ChEBI" id="CHEBI:456216"/>
        <dbReference type="EC" id="2.7.1.24"/>
    </reaction>
</comment>
<proteinExistence type="inferred from homology"/>
<keyword evidence="5 7" id="KW-0418">Kinase</keyword>
<sequence length="199" mass="21730">MFTVGLTGGIGSGKSAAADCFRAFGIHVVDADWAARVVVQPGQPALAKIAEHFGAGVLLENGGLDRARLRGLVFDHAGERQWLEALLHPLIREEIVRALEASRSPYTILESPLLIESGQYQLVNRICVVDLPEVLQAERASERDRSTPEQIRKIMAAQLSQSGRLAKADDVLDNAGDLASLEAQVESLHRKYLQLAEER</sequence>
<dbReference type="InterPro" id="IPR001977">
    <property type="entry name" value="Depp_CoAkinase"/>
</dbReference>
<name>A0ABW1YLN6_9GAMM</name>
<keyword evidence="3 5" id="KW-0067">ATP-binding</keyword>
<feature type="binding site" evidence="5">
    <location>
        <begin position="11"/>
        <end position="16"/>
    </location>
    <ligand>
        <name>ATP</name>
        <dbReference type="ChEBI" id="CHEBI:30616"/>
    </ligand>
</feature>
<dbReference type="EMBL" id="JBHSVR010000001">
    <property type="protein sequence ID" value="MFC6632512.1"/>
    <property type="molecule type" value="Genomic_DNA"/>
</dbReference>
<evidence type="ECO:0000256" key="2">
    <source>
        <dbReference type="ARBA" id="ARBA00022741"/>
    </source>
</evidence>
<comment type="subcellular location">
    <subcellularLocation>
        <location evidence="5">Cytoplasm</location>
    </subcellularLocation>
</comment>
<dbReference type="Gene3D" id="3.40.50.300">
    <property type="entry name" value="P-loop containing nucleotide triphosphate hydrolases"/>
    <property type="match status" value="1"/>
</dbReference>
<keyword evidence="8" id="KW-1185">Reference proteome</keyword>
<evidence type="ECO:0000256" key="6">
    <source>
        <dbReference type="NCBIfam" id="TIGR00152"/>
    </source>
</evidence>
<evidence type="ECO:0000313" key="7">
    <source>
        <dbReference type="EMBL" id="MFC6632512.1"/>
    </source>
</evidence>
<dbReference type="EC" id="2.7.1.24" evidence="5 6"/>
<dbReference type="CDD" id="cd02022">
    <property type="entry name" value="DPCK"/>
    <property type="match status" value="1"/>
</dbReference>
<dbReference type="Proteomes" id="UP001596425">
    <property type="component" value="Unassembled WGS sequence"/>
</dbReference>
<keyword evidence="4 5" id="KW-0173">Coenzyme A biosynthesis</keyword>
<protein>
    <recommendedName>
        <fullName evidence="5 6">Dephospho-CoA kinase</fullName>
        <ecNumber evidence="5 6">2.7.1.24</ecNumber>
    </recommendedName>
    <alternativeName>
        <fullName evidence="5">Dephosphocoenzyme A kinase</fullName>
    </alternativeName>
</protein>
<dbReference type="GO" id="GO:0004140">
    <property type="term" value="F:dephospho-CoA kinase activity"/>
    <property type="evidence" value="ECO:0007669"/>
    <property type="project" value="UniProtKB-EC"/>
</dbReference>
<organism evidence="7 8">
    <name type="scientific">Microbulbifer taiwanensis</name>
    <dbReference type="NCBI Taxonomy" id="986746"/>
    <lineage>
        <taxon>Bacteria</taxon>
        <taxon>Pseudomonadati</taxon>
        <taxon>Pseudomonadota</taxon>
        <taxon>Gammaproteobacteria</taxon>
        <taxon>Cellvibrionales</taxon>
        <taxon>Microbulbiferaceae</taxon>
        <taxon>Microbulbifer</taxon>
    </lineage>
</organism>
<evidence type="ECO:0000256" key="1">
    <source>
        <dbReference type="ARBA" id="ARBA00009018"/>
    </source>
</evidence>
<evidence type="ECO:0000256" key="5">
    <source>
        <dbReference type="HAMAP-Rule" id="MF_00376"/>
    </source>
</evidence>
<dbReference type="NCBIfam" id="TIGR00152">
    <property type="entry name" value="dephospho-CoA kinase"/>
    <property type="match status" value="1"/>
</dbReference>
<comment type="function">
    <text evidence="5">Catalyzes the phosphorylation of the 3'-hydroxyl group of dephosphocoenzyme A to form coenzyme A.</text>
</comment>
<comment type="caution">
    <text evidence="7">The sequence shown here is derived from an EMBL/GenBank/DDBJ whole genome shotgun (WGS) entry which is preliminary data.</text>
</comment>
<dbReference type="PANTHER" id="PTHR10695:SF46">
    <property type="entry name" value="BIFUNCTIONAL COENZYME A SYNTHASE-RELATED"/>
    <property type="match status" value="1"/>
</dbReference>
<comment type="pathway">
    <text evidence="5">Cofactor biosynthesis; coenzyme A biosynthesis; CoA from (R)-pantothenate: step 5/5.</text>
</comment>
<evidence type="ECO:0000256" key="4">
    <source>
        <dbReference type="ARBA" id="ARBA00022993"/>
    </source>
</evidence>
<dbReference type="HAMAP" id="MF_00376">
    <property type="entry name" value="Dephospho_CoA_kinase"/>
    <property type="match status" value="1"/>
</dbReference>
<comment type="similarity">
    <text evidence="1 5">Belongs to the CoaE family.</text>
</comment>
<evidence type="ECO:0000256" key="3">
    <source>
        <dbReference type="ARBA" id="ARBA00022840"/>
    </source>
</evidence>
<keyword evidence="5" id="KW-0963">Cytoplasm</keyword>
<dbReference type="PANTHER" id="PTHR10695">
    <property type="entry name" value="DEPHOSPHO-COA KINASE-RELATED"/>
    <property type="match status" value="1"/>
</dbReference>
<reference evidence="8" key="1">
    <citation type="journal article" date="2019" name="Int. J. Syst. Evol. Microbiol.">
        <title>The Global Catalogue of Microorganisms (GCM) 10K type strain sequencing project: providing services to taxonomists for standard genome sequencing and annotation.</title>
        <authorList>
            <consortium name="The Broad Institute Genomics Platform"/>
            <consortium name="The Broad Institute Genome Sequencing Center for Infectious Disease"/>
            <person name="Wu L."/>
            <person name="Ma J."/>
        </authorList>
    </citation>
    <scope>NUCLEOTIDE SEQUENCE [LARGE SCALE GENOMIC DNA]</scope>
    <source>
        <strain evidence="8">CGMCC 1.13718</strain>
    </source>
</reference>
<dbReference type="SUPFAM" id="SSF52540">
    <property type="entry name" value="P-loop containing nucleoside triphosphate hydrolases"/>
    <property type="match status" value="1"/>
</dbReference>
<keyword evidence="5 7" id="KW-0808">Transferase</keyword>